<dbReference type="SUPFAM" id="SSF144091">
    <property type="entry name" value="Rhomboid-like"/>
    <property type="match status" value="1"/>
</dbReference>
<feature type="transmembrane region" description="Helical" evidence="5">
    <location>
        <begin position="79"/>
        <end position="101"/>
    </location>
</feature>
<keyword evidence="8" id="KW-1185">Reference proteome</keyword>
<dbReference type="GO" id="GO:0004252">
    <property type="term" value="F:serine-type endopeptidase activity"/>
    <property type="evidence" value="ECO:0007669"/>
    <property type="project" value="InterPro"/>
</dbReference>
<evidence type="ECO:0000256" key="4">
    <source>
        <dbReference type="ARBA" id="ARBA00023136"/>
    </source>
</evidence>
<dbReference type="AlphaFoldDB" id="A0A1I5C3Q6"/>
<feature type="transmembrane region" description="Helical" evidence="5">
    <location>
        <begin position="12"/>
        <end position="33"/>
    </location>
</feature>
<reference evidence="8" key="1">
    <citation type="submission" date="2016-10" db="EMBL/GenBank/DDBJ databases">
        <authorList>
            <person name="Varghese N."/>
            <person name="Submissions S."/>
        </authorList>
    </citation>
    <scope>NUCLEOTIDE SEQUENCE [LARGE SCALE GENOMIC DNA]</scope>
    <source>
        <strain evidence="8">DSM 28463</strain>
    </source>
</reference>
<dbReference type="STRING" id="1005928.SAMN04487859_10999"/>
<keyword evidence="2 5" id="KW-0812">Transmembrane</keyword>
<evidence type="ECO:0000313" key="7">
    <source>
        <dbReference type="EMBL" id="SFN81464.1"/>
    </source>
</evidence>
<keyword evidence="3 5" id="KW-1133">Transmembrane helix</keyword>
<dbReference type="EMBL" id="FOVP01000009">
    <property type="protein sequence ID" value="SFN81464.1"/>
    <property type="molecule type" value="Genomic_DNA"/>
</dbReference>
<dbReference type="InterPro" id="IPR022764">
    <property type="entry name" value="Peptidase_S54_rhomboid_dom"/>
</dbReference>
<dbReference type="InterPro" id="IPR035952">
    <property type="entry name" value="Rhomboid-like_sf"/>
</dbReference>
<evidence type="ECO:0000256" key="1">
    <source>
        <dbReference type="ARBA" id="ARBA00004141"/>
    </source>
</evidence>
<keyword evidence="4 5" id="KW-0472">Membrane</keyword>
<proteinExistence type="predicted"/>
<evidence type="ECO:0000256" key="3">
    <source>
        <dbReference type="ARBA" id="ARBA00022989"/>
    </source>
</evidence>
<feature type="transmembrane region" description="Helical" evidence="5">
    <location>
        <begin position="139"/>
        <end position="160"/>
    </location>
</feature>
<dbReference type="Gene3D" id="1.20.1540.10">
    <property type="entry name" value="Rhomboid-like"/>
    <property type="match status" value="1"/>
</dbReference>
<accession>A0A1I5C3Q6</accession>
<evidence type="ECO:0000256" key="5">
    <source>
        <dbReference type="SAM" id="Phobius"/>
    </source>
</evidence>
<sequence>MSDPVNESPVNPVPPVVVALFLVIVGVEAMFSLGARGLIGGPEAVGWRSIAIEDYGFNGDIMAWMLQNQIFPAEHLRRFLSYAFIHSSFTHALFSGVLLLAMGKFVGEVFRQWAVLVLFVLCSVVGAAVYGLFVTDQPWLIGAFPGVYGLIGGFTYLMWLRLGQLGARQSRAFSLIGILMLLQLTFALVFGGSSTWIADVSGFGTGFLASFFLSPGGWSKIRAKIRHE</sequence>
<protein>
    <submittedName>
        <fullName evidence="7">Rhomboid family protein</fullName>
    </submittedName>
</protein>
<dbReference type="Pfam" id="PF01694">
    <property type="entry name" value="Rhomboid"/>
    <property type="match status" value="1"/>
</dbReference>
<dbReference type="RefSeq" id="WP_092837633.1">
    <property type="nucleotide sequence ID" value="NZ_FOVP01000009.1"/>
</dbReference>
<evidence type="ECO:0000259" key="6">
    <source>
        <dbReference type="Pfam" id="PF01694"/>
    </source>
</evidence>
<feature type="domain" description="Peptidase S54 rhomboid" evidence="6">
    <location>
        <begin position="75"/>
        <end position="214"/>
    </location>
</feature>
<comment type="subcellular location">
    <subcellularLocation>
        <location evidence="1">Membrane</location>
        <topology evidence="1">Multi-pass membrane protein</topology>
    </subcellularLocation>
</comment>
<feature type="transmembrane region" description="Helical" evidence="5">
    <location>
        <begin position="196"/>
        <end position="218"/>
    </location>
</feature>
<organism evidence="7 8">
    <name type="scientific">Roseovarius lutimaris</name>
    <dbReference type="NCBI Taxonomy" id="1005928"/>
    <lineage>
        <taxon>Bacteria</taxon>
        <taxon>Pseudomonadati</taxon>
        <taxon>Pseudomonadota</taxon>
        <taxon>Alphaproteobacteria</taxon>
        <taxon>Rhodobacterales</taxon>
        <taxon>Roseobacteraceae</taxon>
        <taxon>Roseovarius</taxon>
    </lineage>
</organism>
<dbReference type="OrthoDB" id="7836448at2"/>
<name>A0A1I5C3Q6_9RHOB</name>
<feature type="transmembrane region" description="Helical" evidence="5">
    <location>
        <begin position="113"/>
        <end position="133"/>
    </location>
</feature>
<evidence type="ECO:0000313" key="8">
    <source>
        <dbReference type="Proteomes" id="UP000198599"/>
    </source>
</evidence>
<gene>
    <name evidence="7" type="ORF">SAMN04487859_10999</name>
</gene>
<evidence type="ECO:0000256" key="2">
    <source>
        <dbReference type="ARBA" id="ARBA00022692"/>
    </source>
</evidence>
<dbReference type="Proteomes" id="UP000198599">
    <property type="component" value="Unassembled WGS sequence"/>
</dbReference>
<feature type="transmembrane region" description="Helical" evidence="5">
    <location>
        <begin position="172"/>
        <end position="190"/>
    </location>
</feature>
<dbReference type="GO" id="GO:0016020">
    <property type="term" value="C:membrane"/>
    <property type="evidence" value="ECO:0007669"/>
    <property type="project" value="UniProtKB-SubCell"/>
</dbReference>